<dbReference type="Gene3D" id="3.90.1200.10">
    <property type="match status" value="1"/>
</dbReference>
<organism evidence="2 3">
    <name type="scientific">Georgenia halophila</name>
    <dbReference type="NCBI Taxonomy" id="620889"/>
    <lineage>
        <taxon>Bacteria</taxon>
        <taxon>Bacillati</taxon>
        <taxon>Actinomycetota</taxon>
        <taxon>Actinomycetes</taxon>
        <taxon>Micrococcales</taxon>
        <taxon>Bogoriellaceae</taxon>
        <taxon>Georgenia</taxon>
    </lineage>
</organism>
<name>A0ABP8KXA7_9MICO</name>
<keyword evidence="3" id="KW-1185">Reference proteome</keyword>
<dbReference type="SUPFAM" id="SSF56112">
    <property type="entry name" value="Protein kinase-like (PK-like)"/>
    <property type="match status" value="1"/>
</dbReference>
<accession>A0ABP8KXA7</accession>
<dbReference type="Pfam" id="PF01636">
    <property type="entry name" value="APH"/>
    <property type="match status" value="1"/>
</dbReference>
<dbReference type="EMBL" id="BAABGN010000002">
    <property type="protein sequence ID" value="GAA4418073.1"/>
    <property type="molecule type" value="Genomic_DNA"/>
</dbReference>
<dbReference type="InterPro" id="IPR011009">
    <property type="entry name" value="Kinase-like_dom_sf"/>
</dbReference>
<dbReference type="RefSeq" id="WP_345215113.1">
    <property type="nucleotide sequence ID" value="NZ_BAABGN010000002.1"/>
</dbReference>
<dbReference type="InterPro" id="IPR002575">
    <property type="entry name" value="Aminoglycoside_PTrfase"/>
</dbReference>
<evidence type="ECO:0000259" key="1">
    <source>
        <dbReference type="Pfam" id="PF01636"/>
    </source>
</evidence>
<proteinExistence type="predicted"/>
<reference evidence="3" key="1">
    <citation type="journal article" date="2019" name="Int. J. Syst. Evol. Microbiol.">
        <title>The Global Catalogue of Microorganisms (GCM) 10K type strain sequencing project: providing services to taxonomists for standard genome sequencing and annotation.</title>
        <authorList>
            <consortium name="The Broad Institute Genomics Platform"/>
            <consortium name="The Broad Institute Genome Sequencing Center for Infectious Disease"/>
            <person name="Wu L."/>
            <person name="Ma J."/>
        </authorList>
    </citation>
    <scope>NUCLEOTIDE SEQUENCE [LARGE SCALE GENOMIC DNA]</scope>
    <source>
        <strain evidence="3">JCM 17810</strain>
    </source>
</reference>
<dbReference type="Proteomes" id="UP001500622">
    <property type="component" value="Unassembled WGS sequence"/>
</dbReference>
<evidence type="ECO:0000313" key="2">
    <source>
        <dbReference type="EMBL" id="GAA4418073.1"/>
    </source>
</evidence>
<evidence type="ECO:0000313" key="3">
    <source>
        <dbReference type="Proteomes" id="UP001500622"/>
    </source>
</evidence>
<protein>
    <recommendedName>
        <fullName evidence="1">Aminoglycoside phosphotransferase domain-containing protein</fullName>
    </recommendedName>
</protein>
<gene>
    <name evidence="2" type="ORF">GCM10023169_07200</name>
</gene>
<sequence length="432" mass="45090">MSVPAAAQREPTDVAMLTGNEAGGMLAGALEADGTRLLDWQVHTVHHRPGAGVTVGYTATVERPTSGGTPVRTEEYLCATTARLTRTATSRLVNLGPPGDGSAVHLWRHPADPELPGLTVACDAARLSERLGTPVAVELLAYRPTRRAVLRVTRTDAAGGTGGTTDGGTAYLKVVRPSVAASFVDRHRMLSAAGVPAPVVLRADEDGLVLLETGRGTPLANMLARGAGERSGALLTALLGTLDALPARVLNLPARPAWSDRADHYAHAAATVLPEHSARTRALAAGVNDLMAASDPGPLVPTHGDFYEANVLMDTRPGVVAVSTLLDVDAVGPGHRVDDLACLLGHVSVLPHLAPQTYPYVPAVLEEWTRTCSGLVDPVALHARCAGVVLSLVAGARRTDGGHWRADAEGRLARAEAWLAVGRELLAKRGPR</sequence>
<comment type="caution">
    <text evidence="2">The sequence shown here is derived from an EMBL/GenBank/DDBJ whole genome shotgun (WGS) entry which is preliminary data.</text>
</comment>
<feature type="domain" description="Aminoglycoside phosphotransferase" evidence="1">
    <location>
        <begin position="164"/>
        <end position="344"/>
    </location>
</feature>